<dbReference type="Gene3D" id="3.40.50.300">
    <property type="entry name" value="P-loop containing nucleotide triphosphate hydrolases"/>
    <property type="match status" value="1"/>
</dbReference>
<dbReference type="GO" id="GO:0005525">
    <property type="term" value="F:GTP binding"/>
    <property type="evidence" value="ECO:0007669"/>
    <property type="project" value="UniProtKB-KW"/>
</dbReference>
<name>A0A382PFT3_9ZZZZ</name>
<evidence type="ECO:0000256" key="2">
    <source>
        <dbReference type="ARBA" id="ARBA00009638"/>
    </source>
</evidence>
<comment type="similarity">
    <text evidence="2">Belongs to the TRAFAC class TrmE-Era-EngA-EngB-Septin-like GTPase superfamily. EngB GTPase family.</text>
</comment>
<gene>
    <name evidence="11" type="ORF">METZ01_LOCUS324412</name>
</gene>
<keyword evidence="4" id="KW-0479">Metal-binding</keyword>
<dbReference type="InterPro" id="IPR030393">
    <property type="entry name" value="G_ENGB_dom"/>
</dbReference>
<evidence type="ECO:0000256" key="9">
    <source>
        <dbReference type="ARBA" id="ARBA00023306"/>
    </source>
</evidence>
<dbReference type="GO" id="GO:0046872">
    <property type="term" value="F:metal ion binding"/>
    <property type="evidence" value="ECO:0007669"/>
    <property type="project" value="UniProtKB-KW"/>
</dbReference>
<evidence type="ECO:0000259" key="10">
    <source>
        <dbReference type="PROSITE" id="PS51706"/>
    </source>
</evidence>
<reference evidence="11" key="1">
    <citation type="submission" date="2018-05" db="EMBL/GenBank/DDBJ databases">
        <authorList>
            <person name="Lanie J.A."/>
            <person name="Ng W.-L."/>
            <person name="Kazmierczak K.M."/>
            <person name="Andrzejewski T.M."/>
            <person name="Davidsen T.M."/>
            <person name="Wayne K.J."/>
            <person name="Tettelin H."/>
            <person name="Glass J.I."/>
            <person name="Rusch D."/>
            <person name="Podicherti R."/>
            <person name="Tsui H.-C.T."/>
            <person name="Winkler M.E."/>
        </authorList>
    </citation>
    <scope>NUCLEOTIDE SEQUENCE</scope>
</reference>
<dbReference type="HAMAP" id="MF_00321">
    <property type="entry name" value="GTPase_EngB"/>
    <property type="match status" value="1"/>
</dbReference>
<dbReference type="GO" id="GO:0000917">
    <property type="term" value="P:division septum assembly"/>
    <property type="evidence" value="ECO:0007669"/>
    <property type="project" value="UniProtKB-KW"/>
</dbReference>
<dbReference type="EMBL" id="UINC01106712">
    <property type="protein sequence ID" value="SVC71558.1"/>
    <property type="molecule type" value="Genomic_DNA"/>
</dbReference>
<dbReference type="NCBIfam" id="TIGR03598">
    <property type="entry name" value="GTPase_YsxC"/>
    <property type="match status" value="1"/>
</dbReference>
<evidence type="ECO:0000256" key="4">
    <source>
        <dbReference type="ARBA" id="ARBA00022723"/>
    </source>
</evidence>
<evidence type="ECO:0000256" key="5">
    <source>
        <dbReference type="ARBA" id="ARBA00022741"/>
    </source>
</evidence>
<dbReference type="PANTHER" id="PTHR11649">
    <property type="entry name" value="MSS1/TRME-RELATED GTP-BINDING PROTEIN"/>
    <property type="match status" value="1"/>
</dbReference>
<organism evidence="11">
    <name type="scientific">marine metagenome</name>
    <dbReference type="NCBI Taxonomy" id="408172"/>
    <lineage>
        <taxon>unclassified sequences</taxon>
        <taxon>metagenomes</taxon>
        <taxon>ecological metagenomes</taxon>
    </lineage>
</organism>
<dbReference type="InterPro" id="IPR006073">
    <property type="entry name" value="GTP-bd"/>
</dbReference>
<evidence type="ECO:0000313" key="11">
    <source>
        <dbReference type="EMBL" id="SVC71558.1"/>
    </source>
</evidence>
<keyword evidence="3" id="KW-0132">Cell division</keyword>
<keyword evidence="9" id="KW-0131">Cell cycle</keyword>
<proteinExistence type="inferred from homology"/>
<feature type="non-terminal residue" evidence="11">
    <location>
        <position position="178"/>
    </location>
</feature>
<sequence length="178" mass="19889">MHTKDIFLQTKFCKSSISVKDLLPDIGIEVAFCGRSNSGKSTILNSLTGNKKMAKTSKTPGRTKAINFFSIDTSLNKRIVDLPGYGFAKVSKNKRKEWGKVIGQYLNYRKSLKGLIIVMDIRHPFKDSDISLIEWSKKTNIPLKILLNKADKVSKNIIKNEVSKSNKTLKKLSAVGEA</sequence>
<comment type="cofactor">
    <cofactor evidence="1">
        <name>Mg(2+)</name>
        <dbReference type="ChEBI" id="CHEBI:18420"/>
    </cofactor>
</comment>
<evidence type="ECO:0000256" key="3">
    <source>
        <dbReference type="ARBA" id="ARBA00022618"/>
    </source>
</evidence>
<evidence type="ECO:0000256" key="6">
    <source>
        <dbReference type="ARBA" id="ARBA00022842"/>
    </source>
</evidence>
<dbReference type="GO" id="GO:0005829">
    <property type="term" value="C:cytosol"/>
    <property type="evidence" value="ECO:0007669"/>
    <property type="project" value="TreeGrafter"/>
</dbReference>
<evidence type="ECO:0000256" key="1">
    <source>
        <dbReference type="ARBA" id="ARBA00001946"/>
    </source>
</evidence>
<dbReference type="AlphaFoldDB" id="A0A382PFT3"/>
<dbReference type="InterPro" id="IPR019987">
    <property type="entry name" value="GTP-bd_ribosome_bio_YsxC"/>
</dbReference>
<keyword evidence="5" id="KW-0547">Nucleotide-binding</keyword>
<keyword evidence="7" id="KW-0342">GTP-binding</keyword>
<evidence type="ECO:0000256" key="7">
    <source>
        <dbReference type="ARBA" id="ARBA00023134"/>
    </source>
</evidence>
<accession>A0A382PFT3</accession>
<feature type="domain" description="EngB-type G" evidence="10">
    <location>
        <begin position="26"/>
        <end position="178"/>
    </location>
</feature>
<dbReference type="CDD" id="cd01876">
    <property type="entry name" value="YihA_EngB"/>
    <property type="match status" value="1"/>
</dbReference>
<dbReference type="Pfam" id="PF01926">
    <property type="entry name" value="MMR_HSR1"/>
    <property type="match status" value="1"/>
</dbReference>
<keyword evidence="8" id="KW-0717">Septation</keyword>
<dbReference type="PROSITE" id="PS51706">
    <property type="entry name" value="G_ENGB"/>
    <property type="match status" value="1"/>
</dbReference>
<dbReference type="InterPro" id="IPR027417">
    <property type="entry name" value="P-loop_NTPase"/>
</dbReference>
<dbReference type="SUPFAM" id="SSF52540">
    <property type="entry name" value="P-loop containing nucleoside triphosphate hydrolases"/>
    <property type="match status" value="1"/>
</dbReference>
<dbReference type="PANTHER" id="PTHR11649:SF13">
    <property type="entry name" value="ENGB-TYPE G DOMAIN-CONTAINING PROTEIN"/>
    <property type="match status" value="1"/>
</dbReference>
<protein>
    <recommendedName>
        <fullName evidence="10">EngB-type G domain-containing protein</fullName>
    </recommendedName>
</protein>
<keyword evidence="6" id="KW-0460">Magnesium</keyword>
<evidence type="ECO:0000256" key="8">
    <source>
        <dbReference type="ARBA" id="ARBA00023210"/>
    </source>
</evidence>